<evidence type="ECO:0000313" key="3">
    <source>
        <dbReference type="Proteomes" id="UP001055439"/>
    </source>
</evidence>
<feature type="region of interest" description="Disordered" evidence="1">
    <location>
        <begin position="39"/>
        <end position="88"/>
    </location>
</feature>
<evidence type="ECO:0000256" key="1">
    <source>
        <dbReference type="SAM" id="MobiDB-lite"/>
    </source>
</evidence>
<dbReference type="EMBL" id="CP097511">
    <property type="protein sequence ID" value="URE45974.1"/>
    <property type="molecule type" value="Genomic_DNA"/>
</dbReference>
<feature type="compositionally biased region" description="Polar residues" evidence="1">
    <location>
        <begin position="77"/>
        <end position="88"/>
    </location>
</feature>
<keyword evidence="3" id="KW-1185">Reference proteome</keyword>
<sequence length="88" mass="9305">MFPDANWNTPVPPTMARSAFPDASILPITVSVLSQKLPAVNTSTSGTSDDSSRCDTWKPTPCALPTSADHLEGPVLSTESKMSMSPKV</sequence>
<name>A0A9E7I5P6_9LILI</name>
<protein>
    <submittedName>
        <fullName evidence="2">Uncharacterized protein</fullName>
    </submittedName>
</protein>
<gene>
    <name evidence="2" type="ORF">MUK42_15275</name>
</gene>
<accession>A0A9E7I5P6</accession>
<dbReference type="Proteomes" id="UP001055439">
    <property type="component" value="Chromosome 9"/>
</dbReference>
<proteinExistence type="predicted"/>
<dbReference type="AlphaFoldDB" id="A0A9E7I5P6"/>
<organism evidence="2 3">
    <name type="scientific">Musa troglodytarum</name>
    <name type="common">fe'i banana</name>
    <dbReference type="NCBI Taxonomy" id="320322"/>
    <lineage>
        <taxon>Eukaryota</taxon>
        <taxon>Viridiplantae</taxon>
        <taxon>Streptophyta</taxon>
        <taxon>Embryophyta</taxon>
        <taxon>Tracheophyta</taxon>
        <taxon>Spermatophyta</taxon>
        <taxon>Magnoliopsida</taxon>
        <taxon>Liliopsida</taxon>
        <taxon>Zingiberales</taxon>
        <taxon>Musaceae</taxon>
        <taxon>Musa</taxon>
    </lineage>
</organism>
<evidence type="ECO:0000313" key="2">
    <source>
        <dbReference type="EMBL" id="URE45974.1"/>
    </source>
</evidence>
<reference evidence="2" key="1">
    <citation type="submission" date="2022-05" db="EMBL/GenBank/DDBJ databases">
        <title>The Musa troglodytarum L. genome provides insights into the mechanism of non-climacteric behaviour and enrichment of carotenoids.</title>
        <authorList>
            <person name="Wang J."/>
        </authorList>
    </citation>
    <scope>NUCLEOTIDE SEQUENCE</scope>
    <source>
        <tissue evidence="2">Leaf</tissue>
    </source>
</reference>